<evidence type="ECO:0000256" key="1">
    <source>
        <dbReference type="ARBA" id="ARBA00022737"/>
    </source>
</evidence>
<dbReference type="PANTHER" id="PTHR44227">
    <property type="match status" value="1"/>
</dbReference>
<dbReference type="Gene3D" id="1.25.40.10">
    <property type="entry name" value="Tetratricopeptide repeat domain"/>
    <property type="match status" value="1"/>
</dbReference>
<evidence type="ECO:0000256" key="3">
    <source>
        <dbReference type="PROSITE-ProRule" id="PRU00339"/>
    </source>
</evidence>
<reference evidence="5" key="1">
    <citation type="submission" date="2018-09" db="EMBL/GenBank/DDBJ databases">
        <title>Nocardia yunnanensis sp. nov., an actinomycete isolated from a soil sample.</title>
        <authorList>
            <person name="Zhang J."/>
        </authorList>
    </citation>
    <scope>NUCLEOTIDE SEQUENCE [LARGE SCALE GENOMIC DNA]</scope>
    <source>
        <strain evidence="5">21-3</strain>
    </source>
</reference>
<dbReference type="Pfam" id="PF14559">
    <property type="entry name" value="TPR_19"/>
    <property type="match status" value="1"/>
</dbReference>
<dbReference type="InterPro" id="IPR012668">
    <property type="entry name" value="CHP02466"/>
</dbReference>
<dbReference type="InterPro" id="IPR019734">
    <property type="entry name" value="TPR_rpt"/>
</dbReference>
<dbReference type="PROSITE" id="PS50005">
    <property type="entry name" value="TPR"/>
    <property type="match status" value="1"/>
</dbReference>
<feature type="repeat" description="TPR" evidence="3">
    <location>
        <begin position="74"/>
        <end position="107"/>
    </location>
</feature>
<name>A0A5P6NAI0_9SPHN</name>
<protein>
    <recommendedName>
        <fullName evidence="6">Tetratricopeptide repeat protein</fullName>
    </recommendedName>
</protein>
<dbReference type="Pfam" id="PF13759">
    <property type="entry name" value="2OG-FeII_Oxy_5"/>
    <property type="match status" value="1"/>
</dbReference>
<gene>
    <name evidence="4" type="ORF">D0Y83_06855</name>
</gene>
<dbReference type="InterPro" id="IPR052346">
    <property type="entry name" value="O-mannosyl-transferase_TMTC"/>
</dbReference>
<sequence length="598" mass="65969">MDIASAQRALQVAQAALQQGRLKDARSALTPLRKALPRDKAVLYLAARLARAEGDPRGAAKLLEKALRTASRDAPLWAEYASTLDDAHRFEEAEKAYTKSLKLEPGLVDAAIDLAILRHRRLGRPNALDDLRRLAAANPEHLRAWRNLALLEREEFATGPAIRASEHVLARAPNDAIALSVRAYAEFDSGRSSLAHFNRALAAVPRDMGLAVKYAAALHAERRSHDADRVLGQVIGAEPFNIDALHARAQIRWEAALEGDPLAGFADAVARPGCPAAVWGEYARLAERHRDPAAAMEIAQRARVALGDRPEVELMTARAACEADDFAAHADIFDAIARHGDTGADLLRARWLARMHRWDELSRLGQKLLRAGHARDILPYLSLAWRGSDPERWHWLERDGALVGTLDIGGRVRDLGALAEYLRRVHSARQQPLEQSLRGGTQTDGMLFARMSPEIEELRNAIADAVAEYLAQLPPHDPKHPWLSLPREVRRFTGSWSVRLQSSGYHVAHIHNRGDVSSACYIALPQTLGSGDSLGEGPEDGWLFVGEAPREFGLDWEPVRLVRPEEGMLALFPSWAWHGTRPFSAGERLTVAFDAELG</sequence>
<dbReference type="EMBL" id="CP032228">
    <property type="protein sequence ID" value="QFI63020.1"/>
    <property type="molecule type" value="Genomic_DNA"/>
</dbReference>
<dbReference type="PANTHER" id="PTHR44227:SF3">
    <property type="entry name" value="PROTEIN O-MANNOSYL-TRANSFERASE TMTC4"/>
    <property type="match status" value="1"/>
</dbReference>
<keyword evidence="2 3" id="KW-0802">TPR repeat</keyword>
<evidence type="ECO:0000313" key="4">
    <source>
        <dbReference type="EMBL" id="QFI63020.1"/>
    </source>
</evidence>
<dbReference type="AlphaFoldDB" id="A0A5P6NAI0"/>
<organism evidence="4 5">
    <name type="scientific">Qipengyuania flava</name>
    <dbReference type="NCBI Taxonomy" id="192812"/>
    <lineage>
        <taxon>Bacteria</taxon>
        <taxon>Pseudomonadati</taxon>
        <taxon>Pseudomonadota</taxon>
        <taxon>Alphaproteobacteria</taxon>
        <taxon>Sphingomonadales</taxon>
        <taxon>Erythrobacteraceae</taxon>
        <taxon>Qipengyuania</taxon>
    </lineage>
</organism>
<evidence type="ECO:0000313" key="5">
    <source>
        <dbReference type="Proteomes" id="UP000325385"/>
    </source>
</evidence>
<accession>A0A5P6NAI0</accession>
<dbReference type="SUPFAM" id="SSF48452">
    <property type="entry name" value="TPR-like"/>
    <property type="match status" value="2"/>
</dbReference>
<proteinExistence type="predicted"/>
<keyword evidence="1" id="KW-0677">Repeat</keyword>
<dbReference type="Gene3D" id="2.60.120.620">
    <property type="entry name" value="q2cbj1_9rhob like domain"/>
    <property type="match status" value="1"/>
</dbReference>
<evidence type="ECO:0008006" key="6">
    <source>
        <dbReference type="Google" id="ProtNLM"/>
    </source>
</evidence>
<dbReference type="GeneID" id="69697010"/>
<dbReference type="Proteomes" id="UP000325385">
    <property type="component" value="Chromosome"/>
</dbReference>
<evidence type="ECO:0000256" key="2">
    <source>
        <dbReference type="ARBA" id="ARBA00022803"/>
    </source>
</evidence>
<dbReference type="RefSeq" id="WP_151885396.1">
    <property type="nucleotide sequence ID" value="NZ_CP032228.1"/>
</dbReference>
<dbReference type="InterPro" id="IPR011990">
    <property type="entry name" value="TPR-like_helical_dom_sf"/>
</dbReference>